<dbReference type="Gene3D" id="2.80.10.50">
    <property type="match status" value="3"/>
</dbReference>
<comment type="similarity">
    <text evidence="2">Belongs to the faeC family.</text>
</comment>
<dbReference type="InterPro" id="IPR000772">
    <property type="entry name" value="Ricin_B_lectin"/>
</dbReference>
<keyword evidence="5" id="KW-0732">Signal</keyword>
<dbReference type="PROSITE" id="PS50231">
    <property type="entry name" value="RICIN_B_LECTIN"/>
    <property type="match status" value="1"/>
</dbReference>
<dbReference type="PANTHER" id="PTHR38050:SF1">
    <property type="entry name" value="FERULOYL ESTERASE C"/>
    <property type="match status" value="1"/>
</dbReference>
<dbReference type="OrthoDB" id="9767239at2"/>
<feature type="domain" description="Ricin B lectin" evidence="11">
    <location>
        <begin position="49"/>
        <end position="187"/>
    </location>
</feature>
<evidence type="ECO:0000256" key="2">
    <source>
        <dbReference type="ARBA" id="ARBA00010278"/>
    </source>
</evidence>
<dbReference type="InterPro" id="IPR043595">
    <property type="entry name" value="FaeB/C/D"/>
</dbReference>
<dbReference type="PANTHER" id="PTHR38050">
    <property type="match status" value="1"/>
</dbReference>
<proteinExistence type="inferred from homology"/>
<evidence type="ECO:0000256" key="4">
    <source>
        <dbReference type="ARBA" id="ARBA00022651"/>
    </source>
</evidence>
<keyword evidence="6" id="KW-0378">Hydrolase</keyword>
<keyword evidence="8" id="KW-0624">Polysaccharide degradation</keyword>
<evidence type="ECO:0000256" key="7">
    <source>
        <dbReference type="ARBA" id="ARBA00023277"/>
    </source>
</evidence>
<feature type="region of interest" description="Disordered" evidence="10">
    <location>
        <begin position="190"/>
        <end position="212"/>
    </location>
</feature>
<evidence type="ECO:0000313" key="12">
    <source>
        <dbReference type="EMBL" id="SCF30166.1"/>
    </source>
</evidence>
<reference evidence="13" key="1">
    <citation type="submission" date="2016-06" db="EMBL/GenBank/DDBJ databases">
        <authorList>
            <person name="Varghese N."/>
            <person name="Submissions Spin"/>
        </authorList>
    </citation>
    <scope>NUCLEOTIDE SEQUENCE [LARGE SCALE GENOMIC DNA]</scope>
    <source>
        <strain evidence="13">DSM 43816</strain>
    </source>
</reference>
<dbReference type="Gene3D" id="3.40.50.1820">
    <property type="entry name" value="alpha/beta hydrolase"/>
    <property type="match status" value="1"/>
</dbReference>
<evidence type="ECO:0000256" key="1">
    <source>
        <dbReference type="ARBA" id="ARBA00004613"/>
    </source>
</evidence>
<dbReference type="ESTHER" id="micec-a0a1c4zbf5">
    <property type="family name" value="FaeC"/>
</dbReference>
<comment type="function">
    <text evidence="9">Involved in degradation of plant cell walls. Hydrolyzes the feruloyl-arabinose ester bond in arabinoxylans, and the feruloyl-galactose ester bond in pectin. Active against paranitrophenyl-acetate, methyl ferulate and wheat arabinoxylan.</text>
</comment>
<dbReference type="GO" id="GO:0045493">
    <property type="term" value="P:xylan catabolic process"/>
    <property type="evidence" value="ECO:0007669"/>
    <property type="project" value="UniProtKB-KW"/>
</dbReference>
<comment type="subcellular location">
    <subcellularLocation>
        <location evidence="1">Secreted</location>
    </subcellularLocation>
</comment>
<keyword evidence="13" id="KW-1185">Reference proteome</keyword>
<keyword evidence="3" id="KW-0964">Secreted</keyword>
<dbReference type="SUPFAM" id="SSF50370">
    <property type="entry name" value="Ricin B-like lectins"/>
    <property type="match status" value="1"/>
</dbReference>
<dbReference type="SMART" id="SM00458">
    <property type="entry name" value="RICIN"/>
    <property type="match status" value="1"/>
</dbReference>
<evidence type="ECO:0000313" key="13">
    <source>
        <dbReference type="Proteomes" id="UP000198253"/>
    </source>
</evidence>
<sequence length="470" mass="50361">MRTMDETRPTSTPGRRWRSGLAVVAAAVVATGTLVAVNTVPADAASVDTGAWYVMVNRNSGKALDVYDRATGDGARITQWSRNDGDHQQWKFVDSGGGYYRLASRHSGKVLDVANWSTANGATVQQWTDHNGANQQWRLTDSDGGHVRLTNRNSNKVLEVQGASTADGGNIVQYDDWNGANQQWQLVRVDGGTAPPTTPPPTTGPPGNDGCGRTPTLRNGTHQIQSNGKSRSFILRMPATYANNHRYRLIFAFHWRGGTANEIDSGGTSGQAWSYYGQWEQSGNNAILVAPQGLGNGWANSGGEDVTFVDDILRRIEGDLCVNPVQRFATGFSWGGGMSYALACARPTVFRAVAVIAGGQISGCSGGTQPVAYFGLHGISDNVLTIAQGRALRDTFVRNNGCAQQNPPEPAAGSRTHVTTGYAGCRAGYPVQWAAFDNGHLPAPVDGTYAESGVTTWTKGEIWRFFAQFS</sequence>
<dbReference type="GO" id="GO:0005576">
    <property type="term" value="C:extracellular region"/>
    <property type="evidence" value="ECO:0007669"/>
    <property type="project" value="UniProtKB-SubCell"/>
</dbReference>
<dbReference type="AlphaFoldDB" id="A0A1C4ZBF5"/>
<evidence type="ECO:0000259" key="11">
    <source>
        <dbReference type="SMART" id="SM00458"/>
    </source>
</evidence>
<dbReference type="InParanoid" id="A0A1C4ZBF5"/>
<evidence type="ECO:0000256" key="5">
    <source>
        <dbReference type="ARBA" id="ARBA00022729"/>
    </source>
</evidence>
<dbReference type="Pfam" id="PF14200">
    <property type="entry name" value="RicinB_lectin_2"/>
    <property type="match status" value="2"/>
</dbReference>
<dbReference type="InterPro" id="IPR029058">
    <property type="entry name" value="AB_hydrolase_fold"/>
</dbReference>
<evidence type="ECO:0000256" key="9">
    <source>
        <dbReference type="ARBA" id="ARBA00025250"/>
    </source>
</evidence>
<name>A0A1C4ZBF5_MICEC</name>
<keyword evidence="7" id="KW-0119">Carbohydrate metabolism</keyword>
<evidence type="ECO:0000256" key="6">
    <source>
        <dbReference type="ARBA" id="ARBA00022801"/>
    </source>
</evidence>
<dbReference type="EMBL" id="LT607413">
    <property type="protein sequence ID" value="SCF30166.1"/>
    <property type="molecule type" value="Genomic_DNA"/>
</dbReference>
<dbReference type="InterPro" id="IPR035992">
    <property type="entry name" value="Ricin_B-like_lectins"/>
</dbReference>
<dbReference type="GO" id="GO:0030600">
    <property type="term" value="F:feruloyl esterase activity"/>
    <property type="evidence" value="ECO:0007669"/>
    <property type="project" value="InterPro"/>
</dbReference>
<gene>
    <name evidence="12" type="ORF">GA0070618_5016</name>
</gene>
<keyword evidence="4" id="KW-0858">Xylan degradation</keyword>
<organism evidence="12 13">
    <name type="scientific">Micromonospora echinospora</name>
    <name type="common">Micromonospora purpurea</name>
    <dbReference type="NCBI Taxonomy" id="1877"/>
    <lineage>
        <taxon>Bacteria</taxon>
        <taxon>Bacillati</taxon>
        <taxon>Actinomycetota</taxon>
        <taxon>Actinomycetes</taxon>
        <taxon>Micromonosporales</taxon>
        <taxon>Micromonosporaceae</taxon>
        <taxon>Micromonospora</taxon>
    </lineage>
</organism>
<evidence type="ECO:0000256" key="3">
    <source>
        <dbReference type="ARBA" id="ARBA00022525"/>
    </source>
</evidence>
<dbReference type="Proteomes" id="UP000198253">
    <property type="component" value="Chromosome I"/>
</dbReference>
<protein>
    <submittedName>
        <fullName evidence="12">Poly(3-hydroxybutyrate) depolymerase</fullName>
    </submittedName>
</protein>
<accession>A0A1C4ZBF5</accession>
<evidence type="ECO:0000256" key="10">
    <source>
        <dbReference type="SAM" id="MobiDB-lite"/>
    </source>
</evidence>
<dbReference type="SUPFAM" id="SSF53474">
    <property type="entry name" value="alpha/beta-Hydrolases"/>
    <property type="match status" value="1"/>
</dbReference>
<evidence type="ECO:0000256" key="8">
    <source>
        <dbReference type="ARBA" id="ARBA00023326"/>
    </source>
</evidence>